<dbReference type="Proteomes" id="UP001332243">
    <property type="component" value="Unassembled WGS sequence"/>
</dbReference>
<dbReference type="SUPFAM" id="SSF54427">
    <property type="entry name" value="NTF2-like"/>
    <property type="match status" value="1"/>
</dbReference>
<evidence type="ECO:0000313" key="4">
    <source>
        <dbReference type="Proteomes" id="UP001332243"/>
    </source>
</evidence>
<protein>
    <submittedName>
        <fullName evidence="2">Nuclear transport factor 2 family protein</fullName>
    </submittedName>
</protein>
<reference evidence="2 4" key="1">
    <citation type="submission" date="2024-01" db="EMBL/GenBank/DDBJ databases">
        <title>Genome insights into Plantactinospora sonchi sp. nov.</title>
        <authorList>
            <person name="Wang L."/>
        </authorList>
    </citation>
    <scope>NUCLEOTIDE SEQUENCE [LARGE SCALE GENOMIC DNA]</scope>
    <source>
        <strain evidence="2 4">NEAU-QY2</strain>
    </source>
</reference>
<dbReference type="InterPro" id="IPR032710">
    <property type="entry name" value="NTF2-like_dom_sf"/>
</dbReference>
<feature type="domain" description="SnoaL-like" evidence="1">
    <location>
        <begin position="8"/>
        <end position="102"/>
    </location>
</feature>
<evidence type="ECO:0000259" key="1">
    <source>
        <dbReference type="Pfam" id="PF12680"/>
    </source>
</evidence>
<proteinExistence type="predicted"/>
<sequence>MIEQSETVSRYWTACEGRDWAGVGALLAEDVVYDLPQTRERIVGRERFLRFNIEYPGDWHVTVERVVSEGRHGASWIRVAHEGSELSALSFFEFDAHGLVSRITEFWPTPYEPPGGREHLVERY</sequence>
<evidence type="ECO:0000313" key="2">
    <source>
        <dbReference type="EMBL" id="MEE6256942.1"/>
    </source>
</evidence>
<evidence type="ECO:0000313" key="3">
    <source>
        <dbReference type="EMBL" id="MEE6261428.1"/>
    </source>
</evidence>
<comment type="caution">
    <text evidence="2">The sequence shown here is derived from an EMBL/GenBank/DDBJ whole genome shotgun (WGS) entry which is preliminary data.</text>
</comment>
<organism evidence="2 4">
    <name type="scientific">Plantactinospora sonchi</name>
    <dbReference type="NCBI Taxonomy" id="1544735"/>
    <lineage>
        <taxon>Bacteria</taxon>
        <taxon>Bacillati</taxon>
        <taxon>Actinomycetota</taxon>
        <taxon>Actinomycetes</taxon>
        <taxon>Micromonosporales</taxon>
        <taxon>Micromonosporaceae</taxon>
        <taxon>Plantactinospora</taxon>
    </lineage>
</organism>
<dbReference type="Gene3D" id="3.10.450.50">
    <property type="match status" value="1"/>
</dbReference>
<name>A0ABU7RKC7_9ACTN</name>
<dbReference type="InterPro" id="IPR037401">
    <property type="entry name" value="SnoaL-like"/>
</dbReference>
<keyword evidence="4" id="KW-1185">Reference proteome</keyword>
<dbReference type="RefSeq" id="WP_331212053.1">
    <property type="nucleotide sequence ID" value="NZ_JAZGQK010000001.1"/>
</dbReference>
<accession>A0ABU7RKC7</accession>
<dbReference type="EMBL" id="JAZGQK010000021">
    <property type="protein sequence ID" value="MEE6261428.1"/>
    <property type="molecule type" value="Genomic_DNA"/>
</dbReference>
<dbReference type="Pfam" id="PF12680">
    <property type="entry name" value="SnoaL_2"/>
    <property type="match status" value="1"/>
</dbReference>
<dbReference type="EMBL" id="JAZGQK010000001">
    <property type="protein sequence ID" value="MEE6256942.1"/>
    <property type="molecule type" value="Genomic_DNA"/>
</dbReference>
<gene>
    <name evidence="2" type="ORF">V1633_00380</name>
    <name evidence="3" type="ORF">V1633_23375</name>
</gene>